<keyword evidence="1" id="KW-1133">Transmembrane helix</keyword>
<evidence type="ECO:0000313" key="2">
    <source>
        <dbReference type="EMBL" id="GGM87877.1"/>
    </source>
</evidence>
<dbReference type="EMBL" id="BMNC01000003">
    <property type="protein sequence ID" value="GGM87877.1"/>
    <property type="molecule type" value="Genomic_DNA"/>
</dbReference>
<evidence type="ECO:0000256" key="1">
    <source>
        <dbReference type="SAM" id="Phobius"/>
    </source>
</evidence>
<accession>A0ABQ2HPJ8</accession>
<keyword evidence="3" id="KW-1185">Reference proteome</keyword>
<keyword evidence="1" id="KW-0472">Membrane</keyword>
<dbReference type="RefSeq" id="WP_189154907.1">
    <property type="nucleotide sequence ID" value="NZ_BMNC01000003.1"/>
</dbReference>
<gene>
    <name evidence="2" type="ORF">GCM10011609_25760</name>
</gene>
<comment type="caution">
    <text evidence="2">The sequence shown here is derived from an EMBL/GenBank/DDBJ whole genome shotgun (WGS) entry which is preliminary data.</text>
</comment>
<feature type="transmembrane region" description="Helical" evidence="1">
    <location>
        <begin position="7"/>
        <end position="24"/>
    </location>
</feature>
<keyword evidence="1" id="KW-0812">Transmembrane</keyword>
<protein>
    <submittedName>
        <fullName evidence="2">Uncharacterized protein</fullName>
    </submittedName>
</protein>
<proteinExistence type="predicted"/>
<name>A0ABQ2HPJ8_9PSEU</name>
<reference evidence="3" key="1">
    <citation type="journal article" date="2019" name="Int. J. Syst. Evol. Microbiol.">
        <title>The Global Catalogue of Microorganisms (GCM) 10K type strain sequencing project: providing services to taxonomists for standard genome sequencing and annotation.</title>
        <authorList>
            <consortium name="The Broad Institute Genomics Platform"/>
            <consortium name="The Broad Institute Genome Sequencing Center for Infectious Disease"/>
            <person name="Wu L."/>
            <person name="Ma J."/>
        </authorList>
    </citation>
    <scope>NUCLEOTIDE SEQUENCE [LARGE SCALE GENOMIC DNA]</scope>
    <source>
        <strain evidence="3">CGMCC 4.7319</strain>
    </source>
</reference>
<dbReference type="Proteomes" id="UP000597656">
    <property type="component" value="Unassembled WGS sequence"/>
</dbReference>
<feature type="transmembrane region" description="Helical" evidence="1">
    <location>
        <begin position="30"/>
        <end position="47"/>
    </location>
</feature>
<sequence>MHPSVRNGLVAMVLINAAGLATLLLEWPLVVPILLFLGACLAGAYVVRQSLRHR</sequence>
<organism evidence="2 3">
    <name type="scientific">Lentzea pudingi</name>
    <dbReference type="NCBI Taxonomy" id="1789439"/>
    <lineage>
        <taxon>Bacteria</taxon>
        <taxon>Bacillati</taxon>
        <taxon>Actinomycetota</taxon>
        <taxon>Actinomycetes</taxon>
        <taxon>Pseudonocardiales</taxon>
        <taxon>Pseudonocardiaceae</taxon>
        <taxon>Lentzea</taxon>
    </lineage>
</organism>
<evidence type="ECO:0000313" key="3">
    <source>
        <dbReference type="Proteomes" id="UP000597656"/>
    </source>
</evidence>